<evidence type="ECO:0000259" key="2">
    <source>
        <dbReference type="Pfam" id="PF02775"/>
    </source>
</evidence>
<reference evidence="3" key="1">
    <citation type="submission" date="2013-08" db="EMBL/GenBank/DDBJ databases">
        <authorList>
            <person name="Mendez C."/>
            <person name="Richter M."/>
            <person name="Ferrer M."/>
            <person name="Sanchez J."/>
        </authorList>
    </citation>
    <scope>NUCLEOTIDE SEQUENCE</scope>
</reference>
<dbReference type="Pfam" id="PF02775">
    <property type="entry name" value="TPP_enzyme_C"/>
    <property type="match status" value="1"/>
</dbReference>
<dbReference type="AlphaFoldDB" id="T1ARE1"/>
<dbReference type="GO" id="GO:0016625">
    <property type="term" value="F:oxidoreductase activity, acting on the aldehyde or oxo group of donors, iron-sulfur protein as acceptor"/>
    <property type="evidence" value="ECO:0007669"/>
    <property type="project" value="UniProtKB-ARBA"/>
</dbReference>
<dbReference type="Gene3D" id="3.40.50.970">
    <property type="match status" value="1"/>
</dbReference>
<dbReference type="GO" id="GO:0030976">
    <property type="term" value="F:thiamine pyrophosphate binding"/>
    <property type="evidence" value="ECO:0007669"/>
    <property type="project" value="InterPro"/>
</dbReference>
<dbReference type="EMBL" id="AUZZ01007181">
    <property type="protein sequence ID" value="EQD43319.1"/>
    <property type="molecule type" value="Genomic_DNA"/>
</dbReference>
<dbReference type="SUPFAM" id="SSF52518">
    <property type="entry name" value="Thiamin diphosphate-binding fold (THDP-binding)"/>
    <property type="match status" value="1"/>
</dbReference>
<sequence length="117" mass="12660">MEEHNATEFNDWCIGCGDFGILRSEELLTDELKLDYKNFVVVSGIGCSGKTPHFFPNKISGIHTLHGRALAFATGIKLSNPSMEVLVQAGDGDTFGIGAGHFVNAGRRNINMALLVH</sequence>
<dbReference type="PANTHER" id="PTHR48084">
    <property type="entry name" value="2-OXOGLUTARATE OXIDOREDUCTASE SUBUNIT KORB-RELATED"/>
    <property type="match status" value="1"/>
</dbReference>
<evidence type="ECO:0000313" key="3">
    <source>
        <dbReference type="EMBL" id="EQD43319.1"/>
    </source>
</evidence>
<keyword evidence="1" id="KW-0560">Oxidoreductase</keyword>
<gene>
    <name evidence="3" type="ORF">B2A_09942</name>
</gene>
<dbReference type="InterPro" id="IPR011766">
    <property type="entry name" value="TPP_enzyme_TPP-bd"/>
</dbReference>
<dbReference type="PANTHER" id="PTHR48084:SF2">
    <property type="entry name" value="PYRUVATE FERREDOXIN_FLAVODOXIN OXIDOREDUCTASE, BETA SUBUNIT"/>
    <property type="match status" value="1"/>
</dbReference>
<organism evidence="3">
    <name type="scientific">mine drainage metagenome</name>
    <dbReference type="NCBI Taxonomy" id="410659"/>
    <lineage>
        <taxon>unclassified sequences</taxon>
        <taxon>metagenomes</taxon>
        <taxon>ecological metagenomes</taxon>
    </lineage>
</organism>
<accession>T1ARE1</accession>
<feature type="domain" description="Thiamine pyrophosphate enzyme TPP-binding" evidence="2">
    <location>
        <begin position="45"/>
        <end position="116"/>
    </location>
</feature>
<proteinExistence type="predicted"/>
<protein>
    <submittedName>
        <fullName evidence="3">2-oxoglutarate ferredoxin oxidoreductase subunit beta</fullName>
    </submittedName>
</protein>
<evidence type="ECO:0000256" key="1">
    <source>
        <dbReference type="ARBA" id="ARBA00023002"/>
    </source>
</evidence>
<dbReference type="GO" id="GO:0045333">
    <property type="term" value="P:cellular respiration"/>
    <property type="evidence" value="ECO:0007669"/>
    <property type="project" value="UniProtKB-ARBA"/>
</dbReference>
<comment type="caution">
    <text evidence="3">The sequence shown here is derived from an EMBL/GenBank/DDBJ whole genome shotgun (WGS) entry which is preliminary data.</text>
</comment>
<reference evidence="3" key="2">
    <citation type="journal article" date="2014" name="ISME J.">
        <title>Microbial stratification in low pH oxic and suboxic macroscopic growths along an acid mine drainage.</title>
        <authorList>
            <person name="Mendez-Garcia C."/>
            <person name="Mesa V."/>
            <person name="Sprenger R.R."/>
            <person name="Richter M."/>
            <person name="Diez M.S."/>
            <person name="Solano J."/>
            <person name="Bargiela R."/>
            <person name="Golyshina O.V."/>
            <person name="Manteca A."/>
            <person name="Ramos J.L."/>
            <person name="Gallego J.R."/>
            <person name="Llorente I."/>
            <person name="Martins Dos Santos V.A."/>
            <person name="Jensen O.N."/>
            <person name="Pelaez A.I."/>
            <person name="Sanchez J."/>
            <person name="Ferrer M."/>
        </authorList>
    </citation>
    <scope>NUCLEOTIDE SEQUENCE</scope>
</reference>
<name>T1ARE1_9ZZZZ</name>
<feature type="non-terminal residue" evidence="3">
    <location>
        <position position="117"/>
    </location>
</feature>
<dbReference type="InterPro" id="IPR051457">
    <property type="entry name" value="2-oxoacid:Fd_oxidoreductase"/>
</dbReference>
<dbReference type="InterPro" id="IPR029061">
    <property type="entry name" value="THDP-binding"/>
</dbReference>